<accession>A0A7C9AAM2</accession>
<reference evidence="1" key="2">
    <citation type="submission" date="2020-07" db="EMBL/GenBank/DDBJ databases">
        <authorList>
            <person name="Vera ALvarez R."/>
            <person name="Arias-Moreno D.M."/>
            <person name="Jimenez-Jacinto V."/>
            <person name="Jimenez-Bremont J.F."/>
            <person name="Swaminathan K."/>
            <person name="Moose S.P."/>
            <person name="Guerrero-Gonzalez M.L."/>
            <person name="Marino-Ramirez L."/>
            <person name="Landsman D."/>
            <person name="Rodriguez-Kessler M."/>
            <person name="Delgado-Sanchez P."/>
        </authorList>
    </citation>
    <scope>NUCLEOTIDE SEQUENCE</scope>
    <source>
        <tissue evidence="1">Cladode</tissue>
    </source>
</reference>
<name>A0A7C9AAM2_OPUST</name>
<dbReference type="EMBL" id="GISG01215999">
    <property type="protein sequence ID" value="MBA4662476.1"/>
    <property type="molecule type" value="Transcribed_RNA"/>
</dbReference>
<sequence length="111" mass="13384">MAFLVKPTMVFTKLGGIKTTQYTHWDLLHLIQQEFPKQDHCQSQFHVHWRPIEVNSERPTQTRTVQDAHHQIKMVSKTKAQRHFYLNSLRFIYIYICRDFMKKTTTIYSTL</sequence>
<proteinExistence type="predicted"/>
<reference evidence="1" key="1">
    <citation type="journal article" date="2013" name="J. Plant Res.">
        <title>Effect of fungi and light on seed germination of three Opuntia species from semiarid lands of central Mexico.</title>
        <authorList>
            <person name="Delgado-Sanchez P."/>
            <person name="Jimenez-Bremont J.F."/>
            <person name="Guerrero-Gonzalez Mde L."/>
            <person name="Flores J."/>
        </authorList>
    </citation>
    <scope>NUCLEOTIDE SEQUENCE</scope>
    <source>
        <tissue evidence="1">Cladode</tissue>
    </source>
</reference>
<evidence type="ECO:0000313" key="1">
    <source>
        <dbReference type="EMBL" id="MBA4662476.1"/>
    </source>
</evidence>
<organism evidence="1">
    <name type="scientific">Opuntia streptacantha</name>
    <name type="common">Prickly pear cactus</name>
    <name type="synonym">Opuntia cardona</name>
    <dbReference type="NCBI Taxonomy" id="393608"/>
    <lineage>
        <taxon>Eukaryota</taxon>
        <taxon>Viridiplantae</taxon>
        <taxon>Streptophyta</taxon>
        <taxon>Embryophyta</taxon>
        <taxon>Tracheophyta</taxon>
        <taxon>Spermatophyta</taxon>
        <taxon>Magnoliopsida</taxon>
        <taxon>eudicotyledons</taxon>
        <taxon>Gunneridae</taxon>
        <taxon>Pentapetalae</taxon>
        <taxon>Caryophyllales</taxon>
        <taxon>Cactineae</taxon>
        <taxon>Cactaceae</taxon>
        <taxon>Opuntioideae</taxon>
        <taxon>Opuntia</taxon>
    </lineage>
</organism>
<protein>
    <submittedName>
        <fullName evidence="1">Uncharacterized protein</fullName>
    </submittedName>
</protein>
<dbReference type="AlphaFoldDB" id="A0A7C9AAM2"/>